<dbReference type="KEGG" id="swf:E3E12_01990"/>
<evidence type="ECO:0000256" key="9">
    <source>
        <dbReference type="ARBA" id="ARBA00023012"/>
    </source>
</evidence>
<dbReference type="PRINTS" id="PR00344">
    <property type="entry name" value="BCTRLSENSOR"/>
</dbReference>
<evidence type="ECO:0000259" key="13">
    <source>
        <dbReference type="PROSITE" id="PS50885"/>
    </source>
</evidence>
<dbReference type="InterPro" id="IPR036097">
    <property type="entry name" value="HisK_dim/P_sf"/>
</dbReference>
<evidence type="ECO:0000256" key="7">
    <source>
        <dbReference type="ARBA" id="ARBA00022777"/>
    </source>
</evidence>
<evidence type="ECO:0000256" key="11">
    <source>
        <dbReference type="SAM" id="Phobius"/>
    </source>
</evidence>
<dbReference type="InterPro" id="IPR003660">
    <property type="entry name" value="HAMP_dom"/>
</dbReference>
<keyword evidence="8 11" id="KW-1133">Transmembrane helix</keyword>
<dbReference type="Gene3D" id="3.30.565.10">
    <property type="entry name" value="Histidine kinase-like ATPase, C-terminal domain"/>
    <property type="match status" value="1"/>
</dbReference>
<name>A0A4Y6U860_9PROT</name>
<dbReference type="InterPro" id="IPR050428">
    <property type="entry name" value="TCS_sensor_his_kinase"/>
</dbReference>
<dbReference type="SUPFAM" id="SSF55874">
    <property type="entry name" value="ATPase domain of HSP90 chaperone/DNA topoisomerase II/histidine kinase"/>
    <property type="match status" value="1"/>
</dbReference>
<dbReference type="SMART" id="SM00388">
    <property type="entry name" value="HisKA"/>
    <property type="match status" value="1"/>
</dbReference>
<dbReference type="Proteomes" id="UP000318709">
    <property type="component" value="Chromosome"/>
</dbReference>
<dbReference type="EC" id="2.7.13.3" evidence="3"/>
<accession>A0A4Y6U860</accession>
<comment type="catalytic activity">
    <reaction evidence="1">
        <text>ATP + protein L-histidine = ADP + protein N-phospho-L-histidine.</text>
        <dbReference type="EC" id="2.7.13.3"/>
    </reaction>
</comment>
<evidence type="ECO:0000256" key="8">
    <source>
        <dbReference type="ARBA" id="ARBA00022989"/>
    </source>
</evidence>
<dbReference type="SUPFAM" id="SSF158472">
    <property type="entry name" value="HAMP domain-like"/>
    <property type="match status" value="1"/>
</dbReference>
<evidence type="ECO:0000256" key="1">
    <source>
        <dbReference type="ARBA" id="ARBA00000085"/>
    </source>
</evidence>
<evidence type="ECO:0000256" key="6">
    <source>
        <dbReference type="ARBA" id="ARBA00022692"/>
    </source>
</evidence>
<dbReference type="PROSITE" id="PS50109">
    <property type="entry name" value="HIS_KIN"/>
    <property type="match status" value="1"/>
</dbReference>
<dbReference type="SMART" id="SM00387">
    <property type="entry name" value="HATPase_c"/>
    <property type="match status" value="1"/>
</dbReference>
<keyword evidence="5" id="KW-0808">Transferase</keyword>
<dbReference type="Gene3D" id="6.10.340.10">
    <property type="match status" value="1"/>
</dbReference>
<dbReference type="Pfam" id="PF02518">
    <property type="entry name" value="HATPase_c"/>
    <property type="match status" value="1"/>
</dbReference>
<evidence type="ECO:0000256" key="4">
    <source>
        <dbReference type="ARBA" id="ARBA00022553"/>
    </source>
</evidence>
<feature type="transmembrane region" description="Helical" evidence="11">
    <location>
        <begin position="185"/>
        <end position="203"/>
    </location>
</feature>
<comment type="subcellular location">
    <subcellularLocation>
        <location evidence="2">Membrane</location>
    </subcellularLocation>
</comment>
<dbReference type="PROSITE" id="PS50885">
    <property type="entry name" value="HAMP"/>
    <property type="match status" value="1"/>
</dbReference>
<dbReference type="RefSeq" id="WP_141442832.1">
    <property type="nucleotide sequence ID" value="NZ_CP038231.1"/>
</dbReference>
<dbReference type="InterPro" id="IPR005467">
    <property type="entry name" value="His_kinase_dom"/>
</dbReference>
<dbReference type="Pfam" id="PF00672">
    <property type="entry name" value="HAMP"/>
    <property type="match status" value="1"/>
</dbReference>
<dbReference type="InterPro" id="IPR003594">
    <property type="entry name" value="HATPase_dom"/>
</dbReference>
<feature type="transmembrane region" description="Helical" evidence="11">
    <location>
        <begin position="33"/>
        <end position="56"/>
    </location>
</feature>
<dbReference type="GO" id="GO:0005886">
    <property type="term" value="C:plasma membrane"/>
    <property type="evidence" value="ECO:0007669"/>
    <property type="project" value="TreeGrafter"/>
</dbReference>
<evidence type="ECO:0000313" key="15">
    <source>
        <dbReference type="Proteomes" id="UP000318709"/>
    </source>
</evidence>
<proteinExistence type="predicted"/>
<evidence type="ECO:0000256" key="10">
    <source>
        <dbReference type="ARBA" id="ARBA00023136"/>
    </source>
</evidence>
<dbReference type="PANTHER" id="PTHR45436">
    <property type="entry name" value="SENSOR HISTIDINE KINASE YKOH"/>
    <property type="match status" value="1"/>
</dbReference>
<dbReference type="InterPro" id="IPR003661">
    <property type="entry name" value="HisK_dim/P_dom"/>
</dbReference>
<evidence type="ECO:0000256" key="2">
    <source>
        <dbReference type="ARBA" id="ARBA00004370"/>
    </source>
</evidence>
<dbReference type="InterPro" id="IPR036890">
    <property type="entry name" value="HATPase_C_sf"/>
</dbReference>
<dbReference type="SUPFAM" id="SSF47384">
    <property type="entry name" value="Homodimeric domain of signal transducing histidine kinase"/>
    <property type="match status" value="1"/>
</dbReference>
<protein>
    <recommendedName>
        <fullName evidence="3">histidine kinase</fullName>
        <ecNumber evidence="3">2.7.13.3</ecNumber>
    </recommendedName>
</protein>
<evidence type="ECO:0000313" key="14">
    <source>
        <dbReference type="EMBL" id="QDH13170.1"/>
    </source>
</evidence>
<dbReference type="OrthoDB" id="9815202at2"/>
<dbReference type="SMART" id="SM00304">
    <property type="entry name" value="HAMP"/>
    <property type="match status" value="1"/>
</dbReference>
<dbReference type="GO" id="GO:0000155">
    <property type="term" value="F:phosphorelay sensor kinase activity"/>
    <property type="evidence" value="ECO:0007669"/>
    <property type="project" value="InterPro"/>
</dbReference>
<gene>
    <name evidence="14" type="ORF">E3E12_01990</name>
</gene>
<keyword evidence="10 11" id="KW-0472">Membrane</keyword>
<organism evidence="14 15">
    <name type="scientific">Formicincola oecophyllae</name>
    <dbReference type="NCBI Taxonomy" id="2558361"/>
    <lineage>
        <taxon>Bacteria</taxon>
        <taxon>Pseudomonadati</taxon>
        <taxon>Pseudomonadota</taxon>
        <taxon>Alphaproteobacteria</taxon>
        <taxon>Acetobacterales</taxon>
        <taxon>Acetobacteraceae</taxon>
        <taxon>Formicincola</taxon>
    </lineage>
</organism>
<dbReference type="InterPro" id="IPR004358">
    <property type="entry name" value="Sig_transdc_His_kin-like_C"/>
</dbReference>
<dbReference type="Pfam" id="PF00512">
    <property type="entry name" value="HisKA"/>
    <property type="match status" value="1"/>
</dbReference>
<keyword evidence="4" id="KW-0597">Phosphoprotein</keyword>
<dbReference type="CDD" id="cd06225">
    <property type="entry name" value="HAMP"/>
    <property type="match status" value="1"/>
</dbReference>
<keyword evidence="9" id="KW-0902">Two-component regulatory system</keyword>
<dbReference type="PANTHER" id="PTHR45436:SF8">
    <property type="entry name" value="HISTIDINE KINASE"/>
    <property type="match status" value="1"/>
</dbReference>
<feature type="domain" description="HAMP" evidence="13">
    <location>
        <begin position="205"/>
        <end position="262"/>
    </location>
</feature>
<evidence type="ECO:0000259" key="12">
    <source>
        <dbReference type="PROSITE" id="PS50109"/>
    </source>
</evidence>
<keyword evidence="6 11" id="KW-0812">Transmembrane</keyword>
<keyword evidence="7 14" id="KW-0418">Kinase</keyword>
<evidence type="ECO:0000256" key="5">
    <source>
        <dbReference type="ARBA" id="ARBA00022679"/>
    </source>
</evidence>
<dbReference type="AlphaFoldDB" id="A0A4Y6U860"/>
<keyword evidence="15" id="KW-1185">Reference proteome</keyword>
<reference evidence="14 15" key="1">
    <citation type="submission" date="2019-03" db="EMBL/GenBank/DDBJ databases">
        <title>The complete genome sequence of Swingsia_sp. F3b2 LMG30590(T).</title>
        <authorList>
            <person name="Chua K.-O."/>
            <person name="Chan K.-G."/>
            <person name="See-Too W.-S."/>
        </authorList>
    </citation>
    <scope>NUCLEOTIDE SEQUENCE [LARGE SCALE GENOMIC DNA]</scope>
    <source>
        <strain evidence="14 15">F3b2</strain>
    </source>
</reference>
<sequence length="524" mass="57257">MAPPAQPPDASHAPLPARLKRRPAPWALFRASAFRLMLGLALVICLGMCAQILLLYTHMNTFERNRDIHLLRASADVLEHESPSSLEVSLQERDTNELRIILNGAGLFDAHRVRIHGDIRHWPRGLDARPGMQRLSVNLPDGTRTFMRFLVDEVPGPYGTKRFLVLERSGHTMAAELQAMLRQSALFSIGPVVAFALLGALFLSHRALGRVAAIHQAVDEVMEGDLGVRLPVRPGTATPKDDIDALAMSVNFMLDRLEQLVGEIRDVTNNIAHDLRTPLARARARLERLTRLATSLPPLQRNHVEEAVAASTGDLEHCFRIITAILRIGEIESAQRHAGFAVMDLVAMLRDIADFYEVAAEERHQHLILHLPSSPVEIYGDEGLLSEVVANLLDNAMKFTPRGGTIILEAGNGAIGPWFSVTDTGPGIPVEERKNVLGRFYRADKSRHVPGSGLGLSLVAAIAGLHGARIDIMDGAPTTCTEQVGGKTGPKTDRTAGPLHCNPVAPAPLPYGARFKIIFPKTQE</sequence>
<dbReference type="EMBL" id="CP038231">
    <property type="protein sequence ID" value="QDH13170.1"/>
    <property type="molecule type" value="Genomic_DNA"/>
</dbReference>
<feature type="domain" description="Histidine kinase" evidence="12">
    <location>
        <begin position="270"/>
        <end position="472"/>
    </location>
</feature>
<evidence type="ECO:0000256" key="3">
    <source>
        <dbReference type="ARBA" id="ARBA00012438"/>
    </source>
</evidence>
<dbReference type="CDD" id="cd00082">
    <property type="entry name" value="HisKA"/>
    <property type="match status" value="1"/>
</dbReference>